<dbReference type="InterPro" id="IPR042206">
    <property type="entry name" value="CRISPR-assoc_Cas1_C"/>
</dbReference>
<name>A0ABU0LJG0_XANAG</name>
<reference evidence="10 11" key="1">
    <citation type="submission" date="2023-07" db="EMBL/GenBank/DDBJ databases">
        <title>Genomic Encyclopedia of Type Strains, Phase IV (KMG-IV): sequencing the most valuable type-strain genomes for metagenomic binning, comparative biology and taxonomic classification.</title>
        <authorList>
            <person name="Goeker M."/>
        </authorList>
    </citation>
    <scope>NUCLEOTIDE SEQUENCE [LARGE SCALE GENOMIC DNA]</scope>
    <source>
        <strain evidence="10 11">DSM 3770</strain>
    </source>
</reference>
<dbReference type="RefSeq" id="WP_237346975.1">
    <property type="nucleotide sequence ID" value="NZ_JABWGX010000026.1"/>
</dbReference>
<protein>
    <recommendedName>
        <fullName evidence="8">CRISPR-associated endonuclease Cas1</fullName>
        <ecNumber evidence="8">3.1.-.-</ecNumber>
    </recommendedName>
</protein>
<dbReference type="NCBIfam" id="TIGR03638">
    <property type="entry name" value="cas1_ECOLI"/>
    <property type="match status" value="1"/>
</dbReference>
<feature type="binding site" evidence="8">
    <location>
        <position position="150"/>
    </location>
    <ligand>
        <name>Mn(2+)</name>
        <dbReference type="ChEBI" id="CHEBI:29035"/>
    </ligand>
</feature>
<accession>A0ABU0LJG0</accession>
<evidence type="ECO:0000256" key="1">
    <source>
        <dbReference type="ARBA" id="ARBA00022722"/>
    </source>
</evidence>
<dbReference type="Gene3D" id="1.20.120.920">
    <property type="entry name" value="CRISPR-associated endonuclease Cas1, C-terminal domain"/>
    <property type="match status" value="1"/>
</dbReference>
<keyword evidence="2 8" id="KW-0479">Metal-binding</keyword>
<dbReference type="InterPro" id="IPR019851">
    <property type="entry name" value="CRISPR-assoc_Cas1_ECOLI"/>
</dbReference>
<comment type="cofactor">
    <cofactor evidence="8">
        <name>Mg(2+)</name>
        <dbReference type="ChEBI" id="CHEBI:18420"/>
    </cofactor>
    <cofactor evidence="8">
        <name>Mn(2+)</name>
        <dbReference type="ChEBI" id="CHEBI:29035"/>
    </cofactor>
</comment>
<feature type="binding site" evidence="8">
    <location>
        <position position="230"/>
    </location>
    <ligand>
        <name>Mn(2+)</name>
        <dbReference type="ChEBI" id="CHEBI:29035"/>
    </ligand>
</feature>
<feature type="region of interest" description="Disordered" evidence="9">
    <location>
        <begin position="289"/>
        <end position="333"/>
    </location>
</feature>
<evidence type="ECO:0000256" key="8">
    <source>
        <dbReference type="HAMAP-Rule" id="MF_01470"/>
    </source>
</evidence>
<dbReference type="PANTHER" id="PTHR34353:SF3">
    <property type="entry name" value="CRISPR-ASSOCIATED ENDONUCLEASE CAS1"/>
    <property type="match status" value="1"/>
</dbReference>
<keyword evidence="4 8" id="KW-0378">Hydrolase</keyword>
<keyword evidence="3 8" id="KW-0255">Endonuclease</keyword>
<keyword evidence="11" id="KW-1185">Reference proteome</keyword>
<organism evidence="10 11">
    <name type="scientific">Xanthobacter agilis</name>
    <dbReference type="NCBI Taxonomy" id="47492"/>
    <lineage>
        <taxon>Bacteria</taxon>
        <taxon>Pseudomonadati</taxon>
        <taxon>Pseudomonadota</taxon>
        <taxon>Alphaproteobacteria</taxon>
        <taxon>Hyphomicrobiales</taxon>
        <taxon>Xanthobacteraceae</taxon>
        <taxon>Xanthobacter</taxon>
    </lineage>
</organism>
<comment type="subunit">
    <text evidence="8">Homodimer, forms a heterotetramer with a Cas2 homodimer.</text>
</comment>
<dbReference type="Gene3D" id="3.100.10.20">
    <property type="entry name" value="CRISPR-associated endonuclease Cas1, N-terminal domain"/>
    <property type="match status" value="1"/>
</dbReference>
<keyword evidence="7 8" id="KW-0238">DNA-binding</keyword>
<evidence type="ECO:0000256" key="7">
    <source>
        <dbReference type="ARBA" id="ARBA00023125"/>
    </source>
</evidence>
<feature type="compositionally biased region" description="Basic and acidic residues" evidence="9">
    <location>
        <begin position="301"/>
        <end position="311"/>
    </location>
</feature>
<comment type="function">
    <text evidence="8">CRISPR (clustered regularly interspaced short palindromic repeat), is an adaptive immune system that provides protection against mobile genetic elements (viruses, transposable elements and conjugative plasmids). CRISPR clusters contain spacers, sequences complementary to antecedent mobile elements, and target invading nucleic acids. CRISPR clusters are transcribed and processed into CRISPR RNA (crRNA). Acts as a dsDNA endonuclease. Involved in the integration of spacer DNA into the CRISPR cassette.</text>
</comment>
<evidence type="ECO:0000313" key="11">
    <source>
        <dbReference type="Proteomes" id="UP001241747"/>
    </source>
</evidence>
<comment type="caution">
    <text evidence="10">The sequence shown here is derived from an EMBL/GenBank/DDBJ whole genome shotgun (WGS) entry which is preliminary data.</text>
</comment>
<dbReference type="EC" id="3.1.-.-" evidence="8"/>
<keyword evidence="5 8" id="KW-0460">Magnesium</keyword>
<evidence type="ECO:0000256" key="4">
    <source>
        <dbReference type="ARBA" id="ARBA00022801"/>
    </source>
</evidence>
<feature type="binding site" evidence="8">
    <location>
        <position position="217"/>
    </location>
    <ligand>
        <name>Mn(2+)</name>
        <dbReference type="ChEBI" id="CHEBI:29035"/>
    </ligand>
</feature>
<dbReference type="PANTHER" id="PTHR34353">
    <property type="entry name" value="CRISPR-ASSOCIATED ENDONUCLEASE CAS1 1"/>
    <property type="match status" value="1"/>
</dbReference>
<keyword evidence="6 8" id="KW-0051">Antiviral defense</keyword>
<dbReference type="InterPro" id="IPR042211">
    <property type="entry name" value="CRISPR-assoc_Cas1_N"/>
</dbReference>
<feature type="compositionally biased region" description="Low complexity" evidence="9">
    <location>
        <begin position="312"/>
        <end position="326"/>
    </location>
</feature>
<dbReference type="EMBL" id="JAUSVY010000015">
    <property type="protein sequence ID" value="MDQ0507278.1"/>
    <property type="molecule type" value="Genomic_DNA"/>
</dbReference>
<sequence>MLPGRLGLETARLPHSDRHGLVSLDRGRLTVEEGCLTFECAGGGATPAGRFGLPHQSVSLILLGPGSSVSHDALRLLARHGVGLVAIGEDGVRFYTAQPLLPDFSHLARAQARFWADEGRGRLMVARRMYALRLGEVLPHRDIAVLRGIEGARMKETYRIAAERAGIRWAGRRYDRANPMAADAPNQALNHAASAVEGAAAVAVAATATIPQLGFIHEDSGQSFILDIADLVRDRVTIPCAFKAAALAQKRPGENLERLARRMTGERLRRDGVISTLIDHIKVLLAKPSAEEAARPAARRPAQDKEAEGQRETGTGAAGEADAGQAEAREAEN</sequence>
<keyword evidence="1 8" id="KW-0540">Nuclease</keyword>
<dbReference type="HAMAP" id="MF_01470">
    <property type="entry name" value="Cas1"/>
    <property type="match status" value="1"/>
</dbReference>
<evidence type="ECO:0000256" key="6">
    <source>
        <dbReference type="ARBA" id="ARBA00023118"/>
    </source>
</evidence>
<proteinExistence type="inferred from homology"/>
<gene>
    <name evidence="8" type="primary">cas1</name>
    <name evidence="10" type="ORF">QOZ94_004099</name>
</gene>
<evidence type="ECO:0000313" key="10">
    <source>
        <dbReference type="EMBL" id="MDQ0507278.1"/>
    </source>
</evidence>
<evidence type="ECO:0000256" key="3">
    <source>
        <dbReference type="ARBA" id="ARBA00022759"/>
    </source>
</evidence>
<dbReference type="InterPro" id="IPR002729">
    <property type="entry name" value="CRISPR-assoc_Cas1"/>
</dbReference>
<comment type="similarity">
    <text evidence="8">Belongs to the CRISPR-associated endonuclease Cas1 family.</text>
</comment>
<evidence type="ECO:0000256" key="2">
    <source>
        <dbReference type="ARBA" id="ARBA00022723"/>
    </source>
</evidence>
<dbReference type="Proteomes" id="UP001241747">
    <property type="component" value="Unassembled WGS sequence"/>
</dbReference>
<dbReference type="InterPro" id="IPR050646">
    <property type="entry name" value="Cas1"/>
</dbReference>
<keyword evidence="8" id="KW-0464">Manganese</keyword>
<evidence type="ECO:0000256" key="9">
    <source>
        <dbReference type="SAM" id="MobiDB-lite"/>
    </source>
</evidence>
<evidence type="ECO:0000256" key="5">
    <source>
        <dbReference type="ARBA" id="ARBA00022842"/>
    </source>
</evidence>